<sequence length="128" mass="13885">MSKPGYVQDYQAIAEVLNKYIDGCKQASSTVMKPAFSEKATIFSVDAKGKLTGGSIQELFKAIDNPPFRPSPDAQSVIVKVDIVGTAASARVDSNDVSGFSFSDFFHLLKVDGKWMIVSKIFHTHVAP</sequence>
<protein>
    <recommendedName>
        <fullName evidence="3">Nuclear transport factor 2 family protein</fullName>
    </recommendedName>
</protein>
<evidence type="ECO:0000313" key="1">
    <source>
        <dbReference type="EMBL" id="ATD63960.1"/>
    </source>
</evidence>
<gene>
    <name evidence="1" type="ORF">CNX70_19910</name>
</gene>
<dbReference type="InterPro" id="IPR032710">
    <property type="entry name" value="NTF2-like_dom_sf"/>
</dbReference>
<organism evidence="1 2">
    <name type="scientific">Janthinobacterium svalbardensis</name>
    <dbReference type="NCBI Taxonomy" id="368607"/>
    <lineage>
        <taxon>Bacteria</taxon>
        <taxon>Pseudomonadati</taxon>
        <taxon>Pseudomonadota</taxon>
        <taxon>Betaproteobacteria</taxon>
        <taxon>Burkholderiales</taxon>
        <taxon>Oxalobacteraceae</taxon>
        <taxon>Janthinobacterium</taxon>
    </lineage>
</organism>
<evidence type="ECO:0008006" key="3">
    <source>
        <dbReference type="Google" id="ProtNLM"/>
    </source>
</evidence>
<evidence type="ECO:0000313" key="2">
    <source>
        <dbReference type="Proteomes" id="UP000218437"/>
    </source>
</evidence>
<dbReference type="SUPFAM" id="SSF54427">
    <property type="entry name" value="NTF2-like"/>
    <property type="match status" value="1"/>
</dbReference>
<dbReference type="KEGG" id="jsv:CNX70_19910"/>
<dbReference type="InterPro" id="IPR039437">
    <property type="entry name" value="FrzH/put_lumazine-bd"/>
</dbReference>
<dbReference type="Gene3D" id="3.10.450.50">
    <property type="match status" value="1"/>
</dbReference>
<dbReference type="EMBL" id="CP023422">
    <property type="protein sequence ID" value="ATD63960.1"/>
    <property type="molecule type" value="Genomic_DNA"/>
</dbReference>
<accession>A0A290X4A9</accession>
<keyword evidence="2" id="KW-1185">Reference proteome</keyword>
<dbReference type="AlphaFoldDB" id="A0A290X4A9"/>
<dbReference type="Pfam" id="PF12893">
    <property type="entry name" value="Lumazine_bd_2"/>
    <property type="match status" value="1"/>
</dbReference>
<reference evidence="1 2" key="1">
    <citation type="submission" date="2017-09" db="EMBL/GenBank/DDBJ databases">
        <title>Complete genome sequence of Janthinobacterium svalbardensis PAMC 27463.</title>
        <authorList>
            <person name="Cho Y.-J."/>
            <person name="Cho A."/>
            <person name="Kim O.-S."/>
            <person name="Lee J.-I."/>
        </authorList>
    </citation>
    <scope>NUCLEOTIDE SEQUENCE [LARGE SCALE GENOMIC DNA]</scope>
    <source>
        <strain evidence="1 2">PAMC 27463</strain>
    </source>
</reference>
<proteinExistence type="predicted"/>
<dbReference type="Proteomes" id="UP000218437">
    <property type="component" value="Chromosome"/>
</dbReference>
<name>A0A290X4A9_9BURK</name>